<dbReference type="Proteomes" id="UP001143545">
    <property type="component" value="Unassembled WGS sequence"/>
</dbReference>
<dbReference type="EMBL" id="BRVP01000013">
    <property type="protein sequence ID" value="GLB53042.1"/>
    <property type="molecule type" value="Genomic_DNA"/>
</dbReference>
<organism evidence="1 2">
    <name type="scientific">Neptunitalea chrysea</name>
    <dbReference type="NCBI Taxonomy" id="1647581"/>
    <lineage>
        <taxon>Bacteria</taxon>
        <taxon>Pseudomonadati</taxon>
        <taxon>Bacteroidota</taxon>
        <taxon>Flavobacteriia</taxon>
        <taxon>Flavobacteriales</taxon>
        <taxon>Flavobacteriaceae</taxon>
        <taxon>Neptunitalea</taxon>
    </lineage>
</organism>
<comment type="caution">
    <text evidence="1">The sequence shown here is derived from an EMBL/GenBank/DDBJ whole genome shotgun (WGS) entry which is preliminary data.</text>
</comment>
<name>A0A9W6B752_9FLAO</name>
<reference evidence="1" key="1">
    <citation type="submission" date="2022-07" db="EMBL/GenBank/DDBJ databases">
        <title>Taxonomy of Novel Oxalotrophic and Methylotrophic Bacteria.</title>
        <authorList>
            <person name="Sahin N."/>
            <person name="Tani A."/>
        </authorList>
    </citation>
    <scope>NUCLEOTIDE SEQUENCE</scope>
    <source>
        <strain evidence="1">AM327</strain>
    </source>
</reference>
<evidence type="ECO:0000313" key="2">
    <source>
        <dbReference type="Proteomes" id="UP001143545"/>
    </source>
</evidence>
<dbReference type="AlphaFoldDB" id="A0A9W6B752"/>
<keyword evidence="2" id="KW-1185">Reference proteome</keyword>
<proteinExistence type="predicted"/>
<gene>
    <name evidence="1" type="ORF">NBRC110019_20820</name>
</gene>
<accession>A0A9W6B752</accession>
<evidence type="ECO:0000313" key="1">
    <source>
        <dbReference type="EMBL" id="GLB53042.1"/>
    </source>
</evidence>
<sequence>MGFTEKTMAITIYKEPQGTILPAYNNAILEFGPDTGTAARALVTVGDYTFELSPNEGVFYINLKEVITLLFNQNAFADTVVVDVASNYVFPDANLYLEQEINLKVILYNGDTFTNTRTYAFLKSVQQQIHPLYTVDETLQLLTPSTDSAKYITYFEGQPFDVSIYANAAQEVTLTHVANGTTLTINVLKGVNRLFLSSGESTQGFEAVFPLYYGINQIELTTTTAGLVGTLFVTKKEVNCGVYLKWLNASGGWSYWRFKPYYEETLKTKTLNTINNDFYNLEEAQSGTFSTGKEAEVSLKISSGFLSEEEKRVVATLFSSPKVYYYHNNPEQAFSLTDWKEVEIAQGSYMVNNTRLRKTEFRPVITMPMQYTQTYAGGSIF</sequence>
<protein>
    <submittedName>
        <fullName evidence="1">Uncharacterized protein</fullName>
    </submittedName>
</protein>